<organism evidence="2 3">
    <name type="scientific">Onychostoma macrolepis</name>
    <dbReference type="NCBI Taxonomy" id="369639"/>
    <lineage>
        <taxon>Eukaryota</taxon>
        <taxon>Metazoa</taxon>
        <taxon>Chordata</taxon>
        <taxon>Craniata</taxon>
        <taxon>Vertebrata</taxon>
        <taxon>Euteleostomi</taxon>
        <taxon>Actinopterygii</taxon>
        <taxon>Neopterygii</taxon>
        <taxon>Teleostei</taxon>
        <taxon>Ostariophysi</taxon>
        <taxon>Cypriniformes</taxon>
        <taxon>Cyprinidae</taxon>
        <taxon>Acrossocheilinae</taxon>
        <taxon>Onychostoma</taxon>
    </lineage>
</organism>
<keyword evidence="3" id="KW-1185">Reference proteome</keyword>
<dbReference type="InterPro" id="IPR013783">
    <property type="entry name" value="Ig-like_fold"/>
</dbReference>
<evidence type="ECO:0000313" key="2">
    <source>
        <dbReference type="EMBL" id="KAF4111734.1"/>
    </source>
</evidence>
<feature type="region of interest" description="Disordered" evidence="1">
    <location>
        <begin position="73"/>
        <end position="152"/>
    </location>
</feature>
<dbReference type="Gene3D" id="2.60.40.10">
    <property type="entry name" value="Immunoglobulins"/>
    <property type="match status" value="1"/>
</dbReference>
<name>A0A7J6CXF2_9TELE</name>
<dbReference type="Proteomes" id="UP000579812">
    <property type="component" value="Unassembled WGS sequence"/>
</dbReference>
<evidence type="ECO:0000256" key="1">
    <source>
        <dbReference type="SAM" id="MobiDB-lite"/>
    </source>
</evidence>
<sequence>MSFIHAGLTQERPKPVARVDPDRRVFRGETVTLTCHIQQTGVWQYSCWHSLALYRKQFNLGECALTEQGIITEEPSEEMTTVDQKTLVEPGGDNHGRGSDHSKPGDPKEEPTEERATVERETPMEEPAENKPSVEPAELDLPKILAKQGTSVDPVTMVKLAVMQTT</sequence>
<protein>
    <submittedName>
        <fullName evidence="2">Uncharacterized protein</fullName>
    </submittedName>
</protein>
<dbReference type="AlphaFoldDB" id="A0A7J6CXF2"/>
<feature type="compositionally biased region" description="Basic and acidic residues" evidence="1">
    <location>
        <begin position="92"/>
        <end position="123"/>
    </location>
</feature>
<comment type="caution">
    <text evidence="2">The sequence shown here is derived from an EMBL/GenBank/DDBJ whole genome shotgun (WGS) entry which is preliminary data.</text>
</comment>
<reference evidence="2 3" key="1">
    <citation type="submission" date="2020-04" db="EMBL/GenBank/DDBJ databases">
        <title>Chromosome-level genome assembly of a cyprinid fish Onychostoma macrolepis by integration of Nanopore Sequencing, Bionano and Hi-C technology.</title>
        <authorList>
            <person name="Wang D."/>
        </authorList>
    </citation>
    <scope>NUCLEOTIDE SEQUENCE [LARGE SCALE GENOMIC DNA]</scope>
    <source>
        <strain evidence="2">SWU-2019</strain>
        <tissue evidence="2">Muscle</tissue>
    </source>
</reference>
<proteinExistence type="predicted"/>
<evidence type="ECO:0000313" key="3">
    <source>
        <dbReference type="Proteomes" id="UP000579812"/>
    </source>
</evidence>
<gene>
    <name evidence="2" type="ORF">G5714_008765</name>
</gene>
<accession>A0A7J6CXF2</accession>
<dbReference type="EMBL" id="JAAMOB010000007">
    <property type="protein sequence ID" value="KAF4111734.1"/>
    <property type="molecule type" value="Genomic_DNA"/>
</dbReference>